<dbReference type="InterPro" id="IPR011990">
    <property type="entry name" value="TPR-like_helical_dom_sf"/>
</dbReference>
<evidence type="ECO:0000256" key="2">
    <source>
        <dbReference type="ARBA" id="ARBA00006275"/>
    </source>
</evidence>
<gene>
    <name evidence="8" type="ORF">SAMN05444682_10249</name>
</gene>
<evidence type="ECO:0000256" key="3">
    <source>
        <dbReference type="ARBA" id="ARBA00022729"/>
    </source>
</evidence>
<comment type="subcellular location">
    <subcellularLocation>
        <location evidence="1">Cell outer membrane</location>
    </subcellularLocation>
</comment>
<dbReference type="EMBL" id="FOQO01000002">
    <property type="protein sequence ID" value="SFI03368.1"/>
    <property type="molecule type" value="Genomic_DNA"/>
</dbReference>
<organism evidence="8 9">
    <name type="scientific">Parapedobacter indicus</name>
    <dbReference type="NCBI Taxonomy" id="1477437"/>
    <lineage>
        <taxon>Bacteria</taxon>
        <taxon>Pseudomonadati</taxon>
        <taxon>Bacteroidota</taxon>
        <taxon>Sphingobacteriia</taxon>
        <taxon>Sphingobacteriales</taxon>
        <taxon>Sphingobacteriaceae</taxon>
        <taxon>Parapedobacter</taxon>
    </lineage>
</organism>
<dbReference type="Gene3D" id="1.25.40.390">
    <property type="match status" value="1"/>
</dbReference>
<keyword evidence="3" id="KW-0732">Signal</keyword>
<dbReference type="PROSITE" id="PS51257">
    <property type="entry name" value="PROKAR_LIPOPROTEIN"/>
    <property type="match status" value="1"/>
</dbReference>
<dbReference type="Pfam" id="PF14322">
    <property type="entry name" value="SusD-like_3"/>
    <property type="match status" value="1"/>
</dbReference>
<dbReference type="AlphaFoldDB" id="A0A1I3EWP7"/>
<dbReference type="Proteomes" id="UP000198670">
    <property type="component" value="Unassembled WGS sequence"/>
</dbReference>
<feature type="domain" description="SusD-like N-terminal" evidence="7">
    <location>
        <begin position="38"/>
        <end position="223"/>
    </location>
</feature>
<evidence type="ECO:0000259" key="7">
    <source>
        <dbReference type="Pfam" id="PF14322"/>
    </source>
</evidence>
<dbReference type="OrthoDB" id="993981at2"/>
<keyword evidence="5" id="KW-0998">Cell outer membrane</keyword>
<dbReference type="InterPro" id="IPR033985">
    <property type="entry name" value="SusD-like_N"/>
</dbReference>
<evidence type="ECO:0000313" key="9">
    <source>
        <dbReference type="Proteomes" id="UP000198670"/>
    </source>
</evidence>
<protein>
    <submittedName>
        <fullName evidence="8">Starch-binding associating with outer membrane</fullName>
    </submittedName>
</protein>
<evidence type="ECO:0000256" key="5">
    <source>
        <dbReference type="ARBA" id="ARBA00023237"/>
    </source>
</evidence>
<dbReference type="InterPro" id="IPR012944">
    <property type="entry name" value="SusD_RagB_dom"/>
</dbReference>
<evidence type="ECO:0000259" key="6">
    <source>
        <dbReference type="Pfam" id="PF07980"/>
    </source>
</evidence>
<sequence>MKKIYLLITVLALTATACDKDYISLLPEDSLSPETFYQTDDQLASAALAAYVPLRDVLLNDHFASEMHADNTHYQPAPNNRGTANVHRESGADWNNDGNNTYINSIYFHCYTGISRANILIGRIPNAARATEAGKAKADGQAKFIRALNYFKLVRLFGDVPLHLTEVTKAEEAFLPRASVDEVYAQIISDCQDAIAQLEPPAKFPQSGEATKGAATVLLADVYVTLKRYEEAEALLNTLPDMGYKLITTSYEDVFKPTNKNNEESLFEVQYQTVTGTGSQPNIVPFQFLPRTPNTVLITGAPFSNTVGSGGWNKPVQDLIDAYEEGDARLEASIAVAEGTYDDSYVMTISANKSVVNYTPEEGKVGQPYSKKFLHPPFELAGNSSTNWPIYRYAEALLLLAEALNEQGKSPLGPLNAVRNRAGLGNITETNKEVLRDLIFHERRVELAFENKRFHDLQRNPRGLEIMQAYAIKAKATYPLLPPTAFDIQPYKFLLPIPQPERGLNPALTQNPGYSF</sequence>
<evidence type="ECO:0000256" key="1">
    <source>
        <dbReference type="ARBA" id="ARBA00004442"/>
    </source>
</evidence>
<dbReference type="GO" id="GO:0009279">
    <property type="term" value="C:cell outer membrane"/>
    <property type="evidence" value="ECO:0007669"/>
    <property type="project" value="UniProtKB-SubCell"/>
</dbReference>
<reference evidence="8 9" key="1">
    <citation type="submission" date="2016-10" db="EMBL/GenBank/DDBJ databases">
        <authorList>
            <person name="de Groot N.N."/>
        </authorList>
    </citation>
    <scope>NUCLEOTIDE SEQUENCE [LARGE SCALE GENOMIC DNA]</scope>
    <source>
        <strain evidence="8 9">RK1</strain>
    </source>
</reference>
<comment type="similarity">
    <text evidence="2">Belongs to the SusD family.</text>
</comment>
<accession>A0A1I3EWP7</accession>
<dbReference type="STRING" id="1477437.SAMN05444682_10249"/>
<dbReference type="RefSeq" id="WP_090624571.1">
    <property type="nucleotide sequence ID" value="NZ_FOQO01000002.1"/>
</dbReference>
<evidence type="ECO:0000313" key="8">
    <source>
        <dbReference type="EMBL" id="SFI03368.1"/>
    </source>
</evidence>
<feature type="domain" description="RagB/SusD" evidence="6">
    <location>
        <begin position="316"/>
        <end position="514"/>
    </location>
</feature>
<proteinExistence type="inferred from homology"/>
<dbReference type="Pfam" id="PF07980">
    <property type="entry name" value="SusD_RagB"/>
    <property type="match status" value="1"/>
</dbReference>
<name>A0A1I3EWP7_9SPHI</name>
<evidence type="ECO:0000256" key="4">
    <source>
        <dbReference type="ARBA" id="ARBA00023136"/>
    </source>
</evidence>
<keyword evidence="9" id="KW-1185">Reference proteome</keyword>
<keyword evidence="4" id="KW-0472">Membrane</keyword>
<dbReference type="SUPFAM" id="SSF48452">
    <property type="entry name" value="TPR-like"/>
    <property type="match status" value="1"/>
</dbReference>